<dbReference type="AlphaFoldDB" id="A0A410JZ81"/>
<comment type="similarity">
    <text evidence="1">Belongs to the aldehyde dehydrogenase family.</text>
</comment>
<dbReference type="GO" id="GO:0008911">
    <property type="term" value="F:lactaldehyde dehydrogenase (NAD+) activity"/>
    <property type="evidence" value="ECO:0007669"/>
    <property type="project" value="TreeGrafter"/>
</dbReference>
<evidence type="ECO:0000313" key="5">
    <source>
        <dbReference type="Proteomes" id="UP000287502"/>
    </source>
</evidence>
<gene>
    <name evidence="4" type="ORF">EP073_08700</name>
</gene>
<evidence type="ECO:0000313" key="4">
    <source>
        <dbReference type="EMBL" id="QAR33477.1"/>
    </source>
</evidence>
<protein>
    <submittedName>
        <fullName evidence="4">Aldehyde dehydrogenase family protein</fullName>
    </submittedName>
</protein>
<feature type="domain" description="Aldehyde dehydrogenase" evidence="3">
    <location>
        <begin position="13"/>
        <end position="470"/>
    </location>
</feature>
<dbReference type="InterPro" id="IPR015590">
    <property type="entry name" value="Aldehyde_DH_dom"/>
</dbReference>
<dbReference type="FunFam" id="3.40.605.10:FF:000007">
    <property type="entry name" value="NAD/NADP-dependent betaine aldehyde dehydrogenase"/>
    <property type="match status" value="1"/>
</dbReference>
<dbReference type="InterPro" id="IPR016162">
    <property type="entry name" value="Ald_DH_N"/>
</dbReference>
<evidence type="ECO:0000259" key="3">
    <source>
        <dbReference type="Pfam" id="PF00171"/>
    </source>
</evidence>
<dbReference type="InterPro" id="IPR016163">
    <property type="entry name" value="Ald_DH_C"/>
</dbReference>
<keyword evidence="5" id="KW-1185">Reference proteome</keyword>
<accession>A0A410JZ81</accession>
<sequence>MPKHYRTLINGKWVETGKELEVKNKFSGEIFAYVPQADEALTDEAIDAAEAAFRSFRRMPAHKRSEILEKTAQGILDRADEITEIICLEAGKAWKFSMNEVLRSAETFKFASEETKHIHGETIQIDASKFGENRVGYFLREPVGVIGAITPFNFPLNLVAHKVAPAIAAGNTVVLKPASSTPLSSIILAEIMEKAGLPAGVLNVVIGSGATVGDTIVISPKTKKITFTGSPGVGDQIMRKAGIKKVTLELGNNSATIIEPDADLEKTAARCVVSAFSNSGQVCISLQRIYVNSKCVDRFTELFVEKTKALKIGDPMDKACDVGPMIDSKELNRIDSWVKEAEAQGAVIAAGGRAEGMVYLPTVLTNVTEEMKVMCMETFAPVVSIVAYDDFDDALARVNDSDFGLQAGIYTTDINKAMKAVDELDVGGVMINDTSTFRVDHLPYGGNKLSGLGREGVKFAMEDMMTIKMVMINRN</sequence>
<dbReference type="RefSeq" id="WP_128466763.1">
    <property type="nucleotide sequence ID" value="NZ_CP035108.1"/>
</dbReference>
<dbReference type="CDD" id="cd07149">
    <property type="entry name" value="ALDH_y4uC"/>
    <property type="match status" value="1"/>
</dbReference>
<dbReference type="KEGG" id="gtl:EP073_08700"/>
<dbReference type="EMBL" id="CP035108">
    <property type="protein sequence ID" value="QAR33477.1"/>
    <property type="molecule type" value="Genomic_DNA"/>
</dbReference>
<name>A0A410JZ81_9BACT</name>
<reference evidence="4 5" key="1">
    <citation type="submission" date="2019-01" db="EMBL/GenBank/DDBJ databases">
        <title>Geovibrio thiophilus DSM 11263, complete genome.</title>
        <authorList>
            <person name="Spring S."/>
            <person name="Bunk B."/>
            <person name="Sproer C."/>
        </authorList>
    </citation>
    <scope>NUCLEOTIDE SEQUENCE [LARGE SCALE GENOMIC DNA]</scope>
    <source>
        <strain evidence="4 5">DSM 11263</strain>
    </source>
</reference>
<dbReference type="InterPro" id="IPR051020">
    <property type="entry name" value="ALDH-related_metabolic_enz"/>
</dbReference>
<proteinExistence type="inferred from homology"/>
<dbReference type="InterPro" id="IPR016161">
    <property type="entry name" value="Ald_DH/histidinol_DH"/>
</dbReference>
<organism evidence="4 5">
    <name type="scientific">Geovibrio thiophilus</name>
    <dbReference type="NCBI Taxonomy" id="139438"/>
    <lineage>
        <taxon>Bacteria</taxon>
        <taxon>Pseudomonadati</taxon>
        <taxon>Deferribacterota</taxon>
        <taxon>Deferribacteres</taxon>
        <taxon>Deferribacterales</taxon>
        <taxon>Geovibrionaceae</taxon>
        <taxon>Geovibrio</taxon>
    </lineage>
</organism>
<dbReference type="Gene3D" id="3.40.309.10">
    <property type="entry name" value="Aldehyde Dehydrogenase, Chain A, domain 2"/>
    <property type="match status" value="1"/>
</dbReference>
<dbReference type="PANTHER" id="PTHR42991:SF1">
    <property type="entry name" value="ALDEHYDE DEHYDROGENASE"/>
    <property type="match status" value="1"/>
</dbReference>
<dbReference type="Pfam" id="PF00171">
    <property type="entry name" value="Aldedh"/>
    <property type="match status" value="1"/>
</dbReference>
<dbReference type="Gene3D" id="3.40.605.10">
    <property type="entry name" value="Aldehyde Dehydrogenase, Chain A, domain 1"/>
    <property type="match status" value="1"/>
</dbReference>
<dbReference type="PANTHER" id="PTHR42991">
    <property type="entry name" value="ALDEHYDE DEHYDROGENASE"/>
    <property type="match status" value="1"/>
</dbReference>
<dbReference type="FunFam" id="3.40.309.10:FF:000009">
    <property type="entry name" value="Aldehyde dehydrogenase A"/>
    <property type="match status" value="1"/>
</dbReference>
<dbReference type="Proteomes" id="UP000287502">
    <property type="component" value="Chromosome"/>
</dbReference>
<dbReference type="SUPFAM" id="SSF53720">
    <property type="entry name" value="ALDH-like"/>
    <property type="match status" value="1"/>
</dbReference>
<dbReference type="OrthoDB" id="9761688at2"/>
<evidence type="ECO:0000256" key="2">
    <source>
        <dbReference type="ARBA" id="ARBA00023002"/>
    </source>
</evidence>
<keyword evidence="2" id="KW-0560">Oxidoreductase</keyword>
<evidence type="ECO:0000256" key="1">
    <source>
        <dbReference type="ARBA" id="ARBA00009986"/>
    </source>
</evidence>